<dbReference type="AlphaFoldDB" id="X0GJV2"/>
<accession>X0GJV2</accession>
<gene>
    <name evidence="1" type="ORF">FOPG_19825</name>
</gene>
<reference evidence="1" key="2">
    <citation type="submission" date="2014-03" db="EMBL/GenBank/DDBJ databases">
        <title>The Genome Annotation of Fusarium oxysporum PHW808.</title>
        <authorList>
            <consortium name="The Broad Institute Genomics Platform"/>
            <person name="Ma L.-J."/>
            <person name="Corby-Kistler H."/>
            <person name="Broz K."/>
            <person name="Gale L.R."/>
            <person name="Jonkers W."/>
            <person name="O'Donnell K."/>
            <person name="Ploetz R."/>
            <person name="Steinberg C."/>
            <person name="Schwartz D.C."/>
            <person name="VanEtten H."/>
            <person name="Zhou S."/>
            <person name="Young S.K."/>
            <person name="Zeng Q."/>
            <person name="Gargeya S."/>
            <person name="Fitzgerald M."/>
            <person name="Abouelleil A."/>
            <person name="Alvarado L."/>
            <person name="Chapman S.B."/>
            <person name="Gainer-Dewar J."/>
            <person name="Goldberg J."/>
            <person name="Griggs A."/>
            <person name="Gujja S."/>
            <person name="Hansen M."/>
            <person name="Howarth C."/>
            <person name="Imamovic A."/>
            <person name="Ireland A."/>
            <person name="Larimer J."/>
            <person name="McCowan C."/>
            <person name="Murphy C."/>
            <person name="Pearson M."/>
            <person name="Poon T.W."/>
            <person name="Priest M."/>
            <person name="Roberts A."/>
            <person name="Saif S."/>
            <person name="Shea T."/>
            <person name="Sykes S."/>
            <person name="Wortman J."/>
            <person name="Nusbaum C."/>
            <person name="Birren B."/>
        </authorList>
    </citation>
    <scope>NUCLEOTIDE SEQUENCE</scope>
    <source>
        <strain evidence="1">54008</strain>
    </source>
</reference>
<dbReference type="HOGENOM" id="CLU_3406456_0_0_1"/>
<protein>
    <submittedName>
        <fullName evidence="1">Uncharacterized protein</fullName>
    </submittedName>
</protein>
<reference evidence="1" key="1">
    <citation type="submission" date="2011-11" db="EMBL/GenBank/DDBJ databases">
        <title>The Genome Sequence of Fusarium oxysporum PHW808.</title>
        <authorList>
            <consortium name="The Broad Institute Genome Sequencing Platform"/>
            <person name="Ma L.-J."/>
            <person name="Gale L.R."/>
            <person name="Schwartz D.C."/>
            <person name="Zhou S."/>
            <person name="Corby-Kistler H."/>
            <person name="Young S.K."/>
            <person name="Zeng Q."/>
            <person name="Gargeya S."/>
            <person name="Fitzgerald M."/>
            <person name="Haas B."/>
            <person name="Abouelleil A."/>
            <person name="Alvarado L."/>
            <person name="Arachchi H.M."/>
            <person name="Berlin A."/>
            <person name="Brown A."/>
            <person name="Chapman S.B."/>
            <person name="Chen Z."/>
            <person name="Dunbar C."/>
            <person name="Freedman E."/>
            <person name="Gearin G."/>
            <person name="Goldberg J."/>
            <person name="Griggs A."/>
            <person name="Gujja S."/>
            <person name="Heiman D."/>
            <person name="Howarth C."/>
            <person name="Larson L."/>
            <person name="Lui A."/>
            <person name="MacDonald P.J.P."/>
            <person name="Montmayeur A."/>
            <person name="Murphy C."/>
            <person name="Neiman D."/>
            <person name="Pearson M."/>
            <person name="Priest M."/>
            <person name="Roberts A."/>
            <person name="Saif S."/>
            <person name="Shea T."/>
            <person name="Shenoy N."/>
            <person name="Sisk P."/>
            <person name="Stolte C."/>
            <person name="Sykes S."/>
            <person name="Wortman J."/>
            <person name="Nusbaum C."/>
            <person name="Birren B."/>
        </authorList>
    </citation>
    <scope>NUCLEOTIDE SEQUENCE [LARGE SCALE GENOMIC DNA]</scope>
    <source>
        <strain evidence="1">54008</strain>
    </source>
</reference>
<name>X0GJV2_FUSOX</name>
<dbReference type="EMBL" id="KK034589">
    <property type="protein sequence ID" value="EXL63902.1"/>
    <property type="molecule type" value="Genomic_DNA"/>
</dbReference>
<evidence type="ECO:0000313" key="1">
    <source>
        <dbReference type="EMBL" id="EXL63902.1"/>
    </source>
</evidence>
<dbReference type="Proteomes" id="UP000030676">
    <property type="component" value="Unassembled WGS sequence"/>
</dbReference>
<organism evidence="1">
    <name type="scientific">Fusarium oxysporum f. sp. conglutinans race 2 54008</name>
    <dbReference type="NCBI Taxonomy" id="1089457"/>
    <lineage>
        <taxon>Eukaryota</taxon>
        <taxon>Fungi</taxon>
        <taxon>Dikarya</taxon>
        <taxon>Ascomycota</taxon>
        <taxon>Pezizomycotina</taxon>
        <taxon>Sordariomycetes</taxon>
        <taxon>Hypocreomycetidae</taxon>
        <taxon>Hypocreales</taxon>
        <taxon>Nectriaceae</taxon>
        <taxon>Fusarium</taxon>
        <taxon>Fusarium oxysporum species complex</taxon>
    </lineage>
</organism>
<proteinExistence type="predicted"/>
<sequence>MAMTLRKLRNFRSSRPHMRCFQILNNAIVT</sequence>